<reference evidence="2 3" key="1">
    <citation type="journal article" date="2024" name="J Genomics">
        <title>Draft genome sequencing and assembly of Favolaschia claudopus CIRM-BRFM 2984 isolated from oak limbs.</title>
        <authorList>
            <person name="Navarro D."/>
            <person name="Drula E."/>
            <person name="Chaduli D."/>
            <person name="Cazenave R."/>
            <person name="Ahrendt S."/>
            <person name="Wang J."/>
            <person name="Lipzen A."/>
            <person name="Daum C."/>
            <person name="Barry K."/>
            <person name="Grigoriev I.V."/>
            <person name="Favel A."/>
            <person name="Rosso M.N."/>
            <person name="Martin F."/>
        </authorList>
    </citation>
    <scope>NUCLEOTIDE SEQUENCE [LARGE SCALE GENOMIC DNA]</scope>
    <source>
        <strain evidence="2 3">CIRM-BRFM 2984</strain>
    </source>
</reference>
<dbReference type="EMBL" id="JAWWNJ010000167">
    <property type="protein sequence ID" value="KAK6977564.1"/>
    <property type="molecule type" value="Genomic_DNA"/>
</dbReference>
<keyword evidence="3" id="KW-1185">Reference proteome</keyword>
<name>A0AAV9ZBP7_9AGAR</name>
<evidence type="ECO:0000313" key="3">
    <source>
        <dbReference type="Proteomes" id="UP001362999"/>
    </source>
</evidence>
<gene>
    <name evidence="2" type="ORF">R3P38DRAFT_518162</name>
</gene>
<proteinExistence type="predicted"/>
<accession>A0AAV9ZBP7</accession>
<comment type="caution">
    <text evidence="2">The sequence shown here is derived from an EMBL/GenBank/DDBJ whole genome shotgun (WGS) entry which is preliminary data.</text>
</comment>
<sequence>MAYMALGNAFTALHSRHLPSRHPRPLLSSAPRREFRLLRFWGSIMCLRRFHILSIPPVMPVLGLGTVISRKSREMHGDHVAWGEGVFRTIGSEDEECHPGRRSFCLTLPPRRTSVTFDANQAILYLCLSHLGHSPLDSASGASVAIGRTRLSISRYHPLARPGLIMSGISPLRRPQSRTARADRSGDLGGESLPRVSSSSRRMPSVDIGRSLHTWQVRTGRNP</sequence>
<dbReference type="Proteomes" id="UP001362999">
    <property type="component" value="Unassembled WGS sequence"/>
</dbReference>
<organism evidence="2 3">
    <name type="scientific">Favolaschia claudopus</name>
    <dbReference type="NCBI Taxonomy" id="2862362"/>
    <lineage>
        <taxon>Eukaryota</taxon>
        <taxon>Fungi</taxon>
        <taxon>Dikarya</taxon>
        <taxon>Basidiomycota</taxon>
        <taxon>Agaricomycotina</taxon>
        <taxon>Agaricomycetes</taxon>
        <taxon>Agaricomycetidae</taxon>
        <taxon>Agaricales</taxon>
        <taxon>Marasmiineae</taxon>
        <taxon>Mycenaceae</taxon>
        <taxon>Favolaschia</taxon>
    </lineage>
</organism>
<evidence type="ECO:0000313" key="2">
    <source>
        <dbReference type="EMBL" id="KAK6977564.1"/>
    </source>
</evidence>
<feature type="compositionally biased region" description="Polar residues" evidence="1">
    <location>
        <begin position="213"/>
        <end position="223"/>
    </location>
</feature>
<dbReference type="AlphaFoldDB" id="A0AAV9ZBP7"/>
<feature type="region of interest" description="Disordered" evidence="1">
    <location>
        <begin position="167"/>
        <end position="223"/>
    </location>
</feature>
<feature type="compositionally biased region" description="Low complexity" evidence="1">
    <location>
        <begin position="192"/>
        <end position="206"/>
    </location>
</feature>
<evidence type="ECO:0000256" key="1">
    <source>
        <dbReference type="SAM" id="MobiDB-lite"/>
    </source>
</evidence>
<protein>
    <submittedName>
        <fullName evidence="2">Uncharacterized protein</fullName>
    </submittedName>
</protein>